<feature type="transmembrane region" description="Helical" evidence="6">
    <location>
        <begin position="178"/>
        <end position="200"/>
    </location>
</feature>
<organism evidence="7 8">
    <name type="scientific">Methylobrevis pamukkalensis</name>
    <dbReference type="NCBI Taxonomy" id="1439726"/>
    <lineage>
        <taxon>Bacteria</taxon>
        <taxon>Pseudomonadati</taxon>
        <taxon>Pseudomonadota</taxon>
        <taxon>Alphaproteobacteria</taxon>
        <taxon>Hyphomicrobiales</taxon>
        <taxon>Pleomorphomonadaceae</taxon>
        <taxon>Methylobrevis</taxon>
    </lineage>
</organism>
<name>A0A1E3H6Q0_9HYPH</name>
<dbReference type="GO" id="GO:0015171">
    <property type="term" value="F:amino acid transmembrane transporter activity"/>
    <property type="evidence" value="ECO:0007669"/>
    <property type="project" value="TreeGrafter"/>
</dbReference>
<dbReference type="Pfam" id="PF01810">
    <property type="entry name" value="LysE"/>
    <property type="match status" value="1"/>
</dbReference>
<dbReference type="GO" id="GO:0005886">
    <property type="term" value="C:plasma membrane"/>
    <property type="evidence" value="ECO:0007669"/>
    <property type="project" value="UniProtKB-SubCell"/>
</dbReference>
<evidence type="ECO:0000256" key="1">
    <source>
        <dbReference type="ARBA" id="ARBA00004651"/>
    </source>
</evidence>
<keyword evidence="2" id="KW-1003">Cell membrane</keyword>
<dbReference type="EMBL" id="MCRJ01000009">
    <property type="protein sequence ID" value="ODN72007.1"/>
    <property type="molecule type" value="Genomic_DNA"/>
</dbReference>
<evidence type="ECO:0000256" key="3">
    <source>
        <dbReference type="ARBA" id="ARBA00022692"/>
    </source>
</evidence>
<comment type="caution">
    <text evidence="7">The sequence shown here is derived from an EMBL/GenBank/DDBJ whole genome shotgun (WGS) entry which is preliminary data.</text>
</comment>
<proteinExistence type="predicted"/>
<dbReference type="InterPro" id="IPR001123">
    <property type="entry name" value="LeuE-type"/>
</dbReference>
<dbReference type="PANTHER" id="PTHR30086:SF20">
    <property type="entry name" value="ARGININE EXPORTER PROTEIN ARGO-RELATED"/>
    <property type="match status" value="1"/>
</dbReference>
<keyword evidence="8" id="KW-1185">Reference proteome</keyword>
<keyword evidence="3 6" id="KW-0812">Transmembrane</keyword>
<accession>A0A1E3H6Q0</accession>
<feature type="transmembrane region" description="Helical" evidence="6">
    <location>
        <begin position="40"/>
        <end position="63"/>
    </location>
</feature>
<evidence type="ECO:0000313" key="7">
    <source>
        <dbReference type="EMBL" id="ODN72007.1"/>
    </source>
</evidence>
<evidence type="ECO:0000313" key="8">
    <source>
        <dbReference type="Proteomes" id="UP000094622"/>
    </source>
</evidence>
<dbReference type="PATRIC" id="fig|1439726.3.peg.667"/>
<evidence type="ECO:0000256" key="2">
    <source>
        <dbReference type="ARBA" id="ARBA00022475"/>
    </source>
</evidence>
<evidence type="ECO:0000256" key="4">
    <source>
        <dbReference type="ARBA" id="ARBA00022989"/>
    </source>
</evidence>
<feature type="transmembrane region" description="Helical" evidence="6">
    <location>
        <begin position="6"/>
        <end position="28"/>
    </location>
</feature>
<dbReference type="RefSeq" id="WP_069305766.1">
    <property type="nucleotide sequence ID" value="NZ_MCRJ01000009.1"/>
</dbReference>
<keyword evidence="5 6" id="KW-0472">Membrane</keyword>
<dbReference type="OrthoDB" id="5638726at2"/>
<gene>
    <name evidence="7" type="primary">argO</name>
    <name evidence="7" type="ORF">A6302_00632</name>
</gene>
<keyword evidence="4 6" id="KW-1133">Transmembrane helix</keyword>
<evidence type="ECO:0000256" key="5">
    <source>
        <dbReference type="ARBA" id="ARBA00023136"/>
    </source>
</evidence>
<dbReference type="PANTHER" id="PTHR30086">
    <property type="entry name" value="ARGININE EXPORTER PROTEIN ARGO"/>
    <property type="match status" value="1"/>
</dbReference>
<comment type="subcellular location">
    <subcellularLocation>
        <location evidence="1">Cell membrane</location>
        <topology evidence="1">Multi-pass membrane protein</topology>
    </subcellularLocation>
</comment>
<protein>
    <submittedName>
        <fullName evidence="7">Arginine exporter protein ArgO</fullName>
    </submittedName>
</protein>
<feature type="transmembrane region" description="Helical" evidence="6">
    <location>
        <begin position="146"/>
        <end position="166"/>
    </location>
</feature>
<sequence>MSLSAAVEGFGLGASLIIAIGAQNAFVLRQGLVKSHVGPLVAFCALSDAALIALGAAGMGTLVNASGRLFAVLAFAGMAMLGWYGIAAARRVFAPGGLEAARGGPMTLAKALTTAAILTWANPHVYIDTVVLLGGISGRYPVDARLYFAGGAMLASVVWFSALGYGARLLAPVFERPLAWRILDAGIALVMLSIAAGLGLEGIAALRG</sequence>
<reference evidence="7 8" key="1">
    <citation type="submission" date="2016-07" db="EMBL/GenBank/DDBJ databases">
        <title>Draft Genome Sequence of Methylobrevis pamukkalensis PK2.</title>
        <authorList>
            <person name="Vasilenko O.V."/>
            <person name="Doronina N.V."/>
            <person name="Shmareva M.N."/>
            <person name="Tarlachkov S.V."/>
            <person name="Mustakhimov I."/>
            <person name="Trotsenko Y.A."/>
        </authorList>
    </citation>
    <scope>NUCLEOTIDE SEQUENCE [LARGE SCALE GENOMIC DNA]</scope>
    <source>
        <strain evidence="7 8">PK2</strain>
    </source>
</reference>
<feature type="transmembrane region" description="Helical" evidence="6">
    <location>
        <begin position="69"/>
        <end position="87"/>
    </location>
</feature>
<dbReference type="AlphaFoldDB" id="A0A1E3H6Q0"/>
<dbReference type="Proteomes" id="UP000094622">
    <property type="component" value="Unassembled WGS sequence"/>
</dbReference>
<evidence type="ECO:0000256" key="6">
    <source>
        <dbReference type="SAM" id="Phobius"/>
    </source>
</evidence>